<dbReference type="OrthoDB" id="118242at2759"/>
<evidence type="ECO:0000256" key="1">
    <source>
        <dbReference type="SAM" id="SignalP"/>
    </source>
</evidence>
<evidence type="ECO:0000313" key="2">
    <source>
        <dbReference type="EMBL" id="KAG7376619.1"/>
    </source>
</evidence>
<dbReference type="Proteomes" id="UP000694044">
    <property type="component" value="Unassembled WGS sequence"/>
</dbReference>
<name>A0A8T1V958_9STRA</name>
<dbReference type="EMBL" id="JAGDFM010000656">
    <property type="protein sequence ID" value="KAG7376619.1"/>
    <property type="molecule type" value="Genomic_DNA"/>
</dbReference>
<proteinExistence type="predicted"/>
<accession>A0A8T1V958</accession>
<evidence type="ECO:0008006" key="4">
    <source>
        <dbReference type="Google" id="ProtNLM"/>
    </source>
</evidence>
<dbReference type="GO" id="GO:0005576">
    <property type="term" value="C:extracellular region"/>
    <property type="evidence" value="ECO:0007669"/>
    <property type="project" value="InterPro"/>
</dbReference>
<dbReference type="InterPro" id="IPR002200">
    <property type="entry name" value="Elicitin"/>
</dbReference>
<dbReference type="AlphaFoldDB" id="A0A8T1V958"/>
<reference evidence="2" key="1">
    <citation type="submission" date="2021-02" db="EMBL/GenBank/DDBJ databases">
        <authorList>
            <person name="Palmer J.M."/>
        </authorList>
    </citation>
    <scope>NUCLEOTIDE SEQUENCE</scope>
    <source>
        <strain evidence="2">SCRP734</strain>
    </source>
</reference>
<feature type="signal peptide" evidence="1">
    <location>
        <begin position="1"/>
        <end position="23"/>
    </location>
</feature>
<gene>
    <name evidence="2" type="ORF">PHYPSEUDO_013032</name>
</gene>
<comment type="caution">
    <text evidence="2">The sequence shown here is derived from an EMBL/GenBank/DDBJ whole genome shotgun (WGS) entry which is preliminary data.</text>
</comment>
<feature type="chain" id="PRO_5035756669" description="Elicitin" evidence="1">
    <location>
        <begin position="24"/>
        <end position="385"/>
    </location>
</feature>
<evidence type="ECO:0000313" key="3">
    <source>
        <dbReference type="Proteomes" id="UP000694044"/>
    </source>
</evidence>
<keyword evidence="3" id="KW-1185">Reference proteome</keyword>
<sequence length="385" mass="40742">MQRLRLLSLLIALFLCPNGGTNAAECTDAEDQSITEAYAAAAASSACSPYSSTNILILIVPPCSATDCVAVMQDLAETIPNCTSSGLSTSAKDKLLQSLDICATPAPTPASTASTTNCTSAQAEATFNAFYEAANGSCASAATLEPYSIIIDTPCTSTCAQAVQTLAQSLPNCNYELSSENTNKKQDIATQFSYCEMLDDATNISVYVDSVDNLLGSAAGATAVVPNCTAEEIDETVAFFLAVATNETCAYDASICANDIHVNADCRAPCGRLIRRLGFDVPRCYFDHINRREGLSDSWYQCDWIVNPDNISISFHYEEQVLNATANVSVGCDPDLDSTVSRNDNSLGANSAQDDAESSAAEPRRALTLWLVALTVALALRAVDL</sequence>
<keyword evidence="1" id="KW-0732">Signal</keyword>
<dbReference type="SMART" id="SM01187">
    <property type="entry name" value="Elicitin"/>
    <property type="match status" value="3"/>
</dbReference>
<protein>
    <recommendedName>
        <fullName evidence="4">Elicitin</fullName>
    </recommendedName>
</protein>
<organism evidence="2 3">
    <name type="scientific">Phytophthora pseudosyringae</name>
    <dbReference type="NCBI Taxonomy" id="221518"/>
    <lineage>
        <taxon>Eukaryota</taxon>
        <taxon>Sar</taxon>
        <taxon>Stramenopiles</taxon>
        <taxon>Oomycota</taxon>
        <taxon>Peronosporomycetes</taxon>
        <taxon>Peronosporales</taxon>
        <taxon>Peronosporaceae</taxon>
        <taxon>Phytophthora</taxon>
    </lineage>
</organism>